<dbReference type="InterPro" id="IPR009019">
    <property type="entry name" value="KH_sf_prok-type"/>
</dbReference>
<dbReference type="InterPro" id="IPR001351">
    <property type="entry name" value="Ribosomal_uS3_C"/>
</dbReference>
<dbReference type="Gene3D" id="3.30.1140.32">
    <property type="entry name" value="Ribosomal protein S3, C-terminal domain"/>
    <property type="match status" value="1"/>
</dbReference>
<evidence type="ECO:0000256" key="3">
    <source>
        <dbReference type="ARBA" id="ARBA00022884"/>
    </source>
</evidence>
<dbReference type="InterPro" id="IPR005704">
    <property type="entry name" value="Ribosomal_uS3_bac-typ"/>
</dbReference>
<keyword evidence="4 8" id="KW-0689">Ribosomal protein</keyword>
<dbReference type="PANTHER" id="PTHR11760">
    <property type="entry name" value="30S/40S RIBOSOMAL PROTEIN S3"/>
    <property type="match status" value="1"/>
</dbReference>
<sequence>MSHQVHPKIFRIKEITDWNSRGFYEKGFSNFLKEDFEIRGFLTKKLPRGVIEKIEIERFPSKISVILFTARPGLVIGRRGEGIEALKSQLERKILKKDKKSPIEELKIEIIDVKDPWASASLAAQWMAQQIEARVPYRRVLKQALSKITTRKEVQGARVQVAGRLDGVEIARTEWLKAGKLPRQTLRADIDYAQARAYCRYGVVGIKVWIYKGEKL</sequence>
<dbReference type="InterPro" id="IPR004044">
    <property type="entry name" value="KH_dom_type_2"/>
</dbReference>
<dbReference type="GO" id="GO:0003735">
    <property type="term" value="F:structural constituent of ribosome"/>
    <property type="evidence" value="ECO:0007669"/>
    <property type="project" value="InterPro"/>
</dbReference>
<dbReference type="PANTHER" id="PTHR11760:SF19">
    <property type="entry name" value="SMALL RIBOSOMAL SUBUNIT PROTEIN US3C"/>
    <property type="match status" value="1"/>
</dbReference>
<evidence type="ECO:0000256" key="2">
    <source>
        <dbReference type="ARBA" id="ARBA00022730"/>
    </source>
</evidence>
<evidence type="ECO:0000256" key="5">
    <source>
        <dbReference type="ARBA" id="ARBA00023274"/>
    </source>
</evidence>
<dbReference type="InterPro" id="IPR057258">
    <property type="entry name" value="Ribosomal_uS3"/>
</dbReference>
<feature type="domain" description="KH type-2" evidence="9">
    <location>
        <begin position="38"/>
        <end position="114"/>
    </location>
</feature>
<dbReference type="AlphaFoldDB" id="A0A2M7R7M9"/>
<comment type="similarity">
    <text evidence="1 8">Belongs to the universal ribosomal protein uS3 family.</text>
</comment>
<dbReference type="PROSITE" id="PS50823">
    <property type="entry name" value="KH_TYPE_2"/>
    <property type="match status" value="1"/>
</dbReference>
<dbReference type="SMART" id="SM00322">
    <property type="entry name" value="KH"/>
    <property type="match status" value="1"/>
</dbReference>
<evidence type="ECO:0000256" key="8">
    <source>
        <dbReference type="HAMAP-Rule" id="MF_01309"/>
    </source>
</evidence>
<comment type="function">
    <text evidence="6 8">Binds the lower part of the 30S subunit head. Binds mRNA in the 70S ribosome, positioning it for translation.</text>
</comment>
<dbReference type="GO" id="GO:0003729">
    <property type="term" value="F:mRNA binding"/>
    <property type="evidence" value="ECO:0007669"/>
    <property type="project" value="UniProtKB-UniRule"/>
</dbReference>
<dbReference type="InterPro" id="IPR015946">
    <property type="entry name" value="KH_dom-like_a/b"/>
</dbReference>
<name>A0A2M7R7M9_9BACT</name>
<dbReference type="Gene3D" id="3.30.300.20">
    <property type="match status" value="1"/>
</dbReference>
<reference evidence="11" key="1">
    <citation type="submission" date="2017-09" db="EMBL/GenBank/DDBJ databases">
        <title>Depth-based differentiation of microbial function through sediment-hosted aquifers and enrichment of novel symbionts in the deep terrestrial subsurface.</title>
        <authorList>
            <person name="Probst A.J."/>
            <person name="Ladd B."/>
            <person name="Jarett J.K."/>
            <person name="Geller-Mcgrath D.E."/>
            <person name="Sieber C.M.K."/>
            <person name="Emerson J.B."/>
            <person name="Anantharaman K."/>
            <person name="Thomas B.C."/>
            <person name="Malmstrom R."/>
            <person name="Stieglmeier M."/>
            <person name="Klingl A."/>
            <person name="Woyke T."/>
            <person name="Ryan C.M."/>
            <person name="Banfield J.F."/>
        </authorList>
    </citation>
    <scope>NUCLEOTIDE SEQUENCE [LARGE SCALE GENOMIC DNA]</scope>
</reference>
<keyword evidence="3 8" id="KW-0694">RNA-binding</keyword>
<dbReference type="SUPFAM" id="SSF54814">
    <property type="entry name" value="Prokaryotic type KH domain (KH-domain type II)"/>
    <property type="match status" value="1"/>
</dbReference>
<dbReference type="NCBIfam" id="TIGR01009">
    <property type="entry name" value="rpsC_bact"/>
    <property type="match status" value="1"/>
</dbReference>
<dbReference type="InterPro" id="IPR036419">
    <property type="entry name" value="Ribosomal_S3_C_sf"/>
</dbReference>
<evidence type="ECO:0000256" key="1">
    <source>
        <dbReference type="ARBA" id="ARBA00010761"/>
    </source>
</evidence>
<keyword evidence="5 8" id="KW-0687">Ribonucleoprotein</keyword>
<dbReference type="Pfam" id="PF07650">
    <property type="entry name" value="KH_2"/>
    <property type="match status" value="1"/>
</dbReference>
<evidence type="ECO:0000256" key="4">
    <source>
        <dbReference type="ARBA" id="ARBA00022980"/>
    </source>
</evidence>
<dbReference type="CDD" id="cd02412">
    <property type="entry name" value="KH-II_30S_S3"/>
    <property type="match status" value="1"/>
</dbReference>
<comment type="caution">
    <text evidence="10">The sequence shown here is derived from an EMBL/GenBank/DDBJ whole genome shotgun (WGS) entry which is preliminary data.</text>
</comment>
<dbReference type="GO" id="GO:0022627">
    <property type="term" value="C:cytosolic small ribosomal subunit"/>
    <property type="evidence" value="ECO:0007669"/>
    <property type="project" value="TreeGrafter"/>
</dbReference>
<evidence type="ECO:0000256" key="7">
    <source>
        <dbReference type="ARBA" id="ARBA00035257"/>
    </source>
</evidence>
<evidence type="ECO:0000259" key="9">
    <source>
        <dbReference type="PROSITE" id="PS50823"/>
    </source>
</evidence>
<protein>
    <recommendedName>
        <fullName evidence="7 8">Small ribosomal subunit protein uS3</fullName>
    </recommendedName>
</protein>
<dbReference type="GO" id="GO:0019843">
    <property type="term" value="F:rRNA binding"/>
    <property type="evidence" value="ECO:0007669"/>
    <property type="project" value="UniProtKB-UniRule"/>
</dbReference>
<dbReference type="Proteomes" id="UP000230055">
    <property type="component" value="Unassembled WGS sequence"/>
</dbReference>
<dbReference type="InterPro" id="IPR004087">
    <property type="entry name" value="KH_dom"/>
</dbReference>
<dbReference type="SUPFAM" id="SSF54821">
    <property type="entry name" value="Ribosomal protein S3 C-terminal domain"/>
    <property type="match status" value="1"/>
</dbReference>
<dbReference type="EMBL" id="PFLX01000038">
    <property type="protein sequence ID" value="PIY90806.1"/>
    <property type="molecule type" value="Genomic_DNA"/>
</dbReference>
<proteinExistence type="inferred from homology"/>
<dbReference type="HAMAP" id="MF_01309_B">
    <property type="entry name" value="Ribosomal_uS3_B"/>
    <property type="match status" value="1"/>
</dbReference>
<dbReference type="GO" id="GO:0006412">
    <property type="term" value="P:translation"/>
    <property type="evidence" value="ECO:0007669"/>
    <property type="project" value="UniProtKB-UniRule"/>
</dbReference>
<comment type="subunit">
    <text evidence="8">Part of the 30S ribosomal subunit. Forms a tight complex with proteins S10 and S14.</text>
</comment>
<dbReference type="FunFam" id="3.30.300.20:FF:000001">
    <property type="entry name" value="30S ribosomal protein S3"/>
    <property type="match status" value="1"/>
</dbReference>
<organism evidence="10 11">
    <name type="scientific">Candidatus Nealsonbacteria bacterium CG_4_10_14_0_8_um_filter_35_10</name>
    <dbReference type="NCBI Taxonomy" id="1974683"/>
    <lineage>
        <taxon>Bacteria</taxon>
        <taxon>Candidatus Nealsoniibacteriota</taxon>
    </lineage>
</organism>
<gene>
    <name evidence="8" type="primary">rpsC</name>
    <name evidence="10" type="ORF">COY72_01445</name>
</gene>
<dbReference type="Pfam" id="PF00189">
    <property type="entry name" value="Ribosomal_S3_C"/>
    <property type="match status" value="1"/>
</dbReference>
<accession>A0A2M7R7M9</accession>
<evidence type="ECO:0000313" key="11">
    <source>
        <dbReference type="Proteomes" id="UP000230055"/>
    </source>
</evidence>
<evidence type="ECO:0000313" key="10">
    <source>
        <dbReference type="EMBL" id="PIY90806.1"/>
    </source>
</evidence>
<keyword evidence="2 8" id="KW-0699">rRNA-binding</keyword>
<evidence type="ECO:0000256" key="6">
    <source>
        <dbReference type="ARBA" id="ARBA00024998"/>
    </source>
</evidence>